<reference evidence="5" key="2">
    <citation type="journal article" date="2023" name="IMA Fungus">
        <title>Comparative genomic study of the Penicillium genus elucidates a diverse pangenome and 15 lateral gene transfer events.</title>
        <authorList>
            <person name="Petersen C."/>
            <person name="Sorensen T."/>
            <person name="Nielsen M.R."/>
            <person name="Sondergaard T.E."/>
            <person name="Sorensen J.L."/>
            <person name="Fitzpatrick D.A."/>
            <person name="Frisvad J.C."/>
            <person name="Nielsen K.L."/>
        </authorList>
    </citation>
    <scope>NUCLEOTIDE SEQUENCE</scope>
    <source>
        <strain evidence="5">IBT 19713</strain>
    </source>
</reference>
<dbReference type="InterPro" id="IPR019826">
    <property type="entry name" value="Carboxylesterase_B_AS"/>
</dbReference>
<dbReference type="GO" id="GO:0016787">
    <property type="term" value="F:hydrolase activity"/>
    <property type="evidence" value="ECO:0007669"/>
    <property type="project" value="UniProtKB-KW"/>
</dbReference>
<dbReference type="PROSITE" id="PS51257">
    <property type="entry name" value="PROKAR_LIPOPROTEIN"/>
    <property type="match status" value="1"/>
</dbReference>
<dbReference type="PROSITE" id="PS00122">
    <property type="entry name" value="CARBOXYLESTERASE_B_1"/>
    <property type="match status" value="1"/>
</dbReference>
<feature type="domain" description="Carboxylesterase type B" evidence="4">
    <location>
        <begin position="72"/>
        <end position="265"/>
    </location>
</feature>
<name>A0A9W9TY16_9EURO</name>
<evidence type="ECO:0000313" key="5">
    <source>
        <dbReference type="EMBL" id="KAJ5247900.1"/>
    </source>
</evidence>
<dbReference type="InterPro" id="IPR002018">
    <property type="entry name" value="CarbesteraseB"/>
</dbReference>
<gene>
    <name evidence="5" type="ORF">N7468_002883</name>
</gene>
<evidence type="ECO:0000259" key="4">
    <source>
        <dbReference type="Pfam" id="PF00135"/>
    </source>
</evidence>
<evidence type="ECO:0000256" key="1">
    <source>
        <dbReference type="ARBA" id="ARBA00005964"/>
    </source>
</evidence>
<proteinExistence type="inferred from homology"/>
<dbReference type="PROSITE" id="PS00941">
    <property type="entry name" value="CARBOXYLESTERASE_B_2"/>
    <property type="match status" value="1"/>
</dbReference>
<sequence>MRFLPLWLVVGGLFACAHVIHSLPRVELGYEIHEAIFFDERPSVVKSSHHRKLADTITFPTSVSVSLRKADRFDAPLKPLTNRSTVNKGDKGAICPQAFPIWYLRMLAELKHDTDALKKAEDDPTSLIPPPDPREQEDCLFLDVLVPEEVLQNRYNESYRGAPVMVWLYGGGFTFTDDSGNPAGLIAASKESSAGSDGVIYVKINYRGGAFGFLSGPEIQSNGTANAGLLDQRLALEWVQEHIRQFGGDPDRVTLFGQSAGAASILHKITAYGGARGPVRKLPFRSLVVVNSKLVAASRYGQFTFAPSVDCSFVPALPGQLLFDKNLSIMTGHNAHETIFFIDPNSTTDADFRKNLKASLPAIQESIVDYVSETLYPPPGNRSAAIGYTTAAGRNELSSSEVSFTCNTNYLAQDFSAINPLTFAYQFSIPPAYHGEDVAYVYYNGPSPQVINTTNAHALQTYYTQFAITGQPNEVGFPDFRPYGSGKQILDLNVTGMSMMDDPTNNPRCHWWQLALYFKIS</sequence>
<keyword evidence="2 3" id="KW-0378">Hydrolase</keyword>
<feature type="chain" id="PRO_5041013836" description="Carboxylic ester hydrolase" evidence="3">
    <location>
        <begin position="23"/>
        <end position="521"/>
    </location>
</feature>
<accession>A0A9W9TY16</accession>
<dbReference type="PANTHER" id="PTHR11559">
    <property type="entry name" value="CARBOXYLESTERASE"/>
    <property type="match status" value="1"/>
</dbReference>
<dbReference type="Pfam" id="PF00135">
    <property type="entry name" value="COesterase"/>
    <property type="match status" value="2"/>
</dbReference>
<dbReference type="InterPro" id="IPR019819">
    <property type="entry name" value="Carboxylesterase_B_CS"/>
</dbReference>
<evidence type="ECO:0000256" key="2">
    <source>
        <dbReference type="ARBA" id="ARBA00022801"/>
    </source>
</evidence>
<dbReference type="GO" id="GO:0072330">
    <property type="term" value="P:monocarboxylic acid biosynthetic process"/>
    <property type="evidence" value="ECO:0007669"/>
    <property type="project" value="UniProtKB-ARBA"/>
</dbReference>
<dbReference type="Gene3D" id="3.40.50.1820">
    <property type="entry name" value="alpha/beta hydrolase"/>
    <property type="match status" value="2"/>
</dbReference>
<protein>
    <recommendedName>
        <fullName evidence="3">Carboxylic ester hydrolase</fullName>
        <ecNumber evidence="3">3.1.1.-</ecNumber>
    </recommendedName>
</protein>
<feature type="domain" description="Carboxylesterase type B" evidence="4">
    <location>
        <begin position="280"/>
        <end position="512"/>
    </location>
</feature>
<dbReference type="SUPFAM" id="SSF53474">
    <property type="entry name" value="alpha/beta-Hydrolases"/>
    <property type="match status" value="1"/>
</dbReference>
<evidence type="ECO:0000313" key="6">
    <source>
        <dbReference type="Proteomes" id="UP001150941"/>
    </source>
</evidence>
<dbReference type="OrthoDB" id="408631at2759"/>
<keyword evidence="6" id="KW-1185">Reference proteome</keyword>
<keyword evidence="3" id="KW-0732">Signal</keyword>
<feature type="signal peptide" evidence="3">
    <location>
        <begin position="1"/>
        <end position="22"/>
    </location>
</feature>
<evidence type="ECO:0000256" key="3">
    <source>
        <dbReference type="RuleBase" id="RU361235"/>
    </source>
</evidence>
<dbReference type="GO" id="GO:0017000">
    <property type="term" value="P:antibiotic biosynthetic process"/>
    <property type="evidence" value="ECO:0007669"/>
    <property type="project" value="UniProtKB-ARBA"/>
</dbReference>
<dbReference type="GeneID" id="83199483"/>
<dbReference type="EC" id="3.1.1.-" evidence="3"/>
<reference evidence="5" key="1">
    <citation type="submission" date="2022-11" db="EMBL/GenBank/DDBJ databases">
        <authorList>
            <person name="Petersen C."/>
        </authorList>
    </citation>
    <scope>NUCLEOTIDE SEQUENCE</scope>
    <source>
        <strain evidence="5">IBT 19713</strain>
    </source>
</reference>
<organism evidence="5 6">
    <name type="scientific">Penicillium chermesinum</name>
    <dbReference type="NCBI Taxonomy" id="63820"/>
    <lineage>
        <taxon>Eukaryota</taxon>
        <taxon>Fungi</taxon>
        <taxon>Dikarya</taxon>
        <taxon>Ascomycota</taxon>
        <taxon>Pezizomycotina</taxon>
        <taxon>Eurotiomycetes</taxon>
        <taxon>Eurotiomycetidae</taxon>
        <taxon>Eurotiales</taxon>
        <taxon>Aspergillaceae</taxon>
        <taxon>Penicillium</taxon>
    </lineage>
</organism>
<dbReference type="InterPro" id="IPR029058">
    <property type="entry name" value="AB_hydrolase_fold"/>
</dbReference>
<dbReference type="AlphaFoldDB" id="A0A9W9TY16"/>
<dbReference type="RefSeq" id="XP_058335321.1">
    <property type="nucleotide sequence ID" value="XM_058472180.1"/>
</dbReference>
<dbReference type="EMBL" id="JAPQKS010000002">
    <property type="protein sequence ID" value="KAJ5247900.1"/>
    <property type="molecule type" value="Genomic_DNA"/>
</dbReference>
<comment type="similarity">
    <text evidence="1 3">Belongs to the type-B carboxylesterase/lipase family.</text>
</comment>
<comment type="caution">
    <text evidence="5">The sequence shown here is derived from an EMBL/GenBank/DDBJ whole genome shotgun (WGS) entry which is preliminary data.</text>
</comment>
<dbReference type="Proteomes" id="UP001150941">
    <property type="component" value="Unassembled WGS sequence"/>
</dbReference>
<dbReference type="InterPro" id="IPR050309">
    <property type="entry name" value="Type-B_Carboxylest/Lipase"/>
</dbReference>